<dbReference type="InterPro" id="IPR016087">
    <property type="entry name" value="Chalcone_isomerase"/>
</dbReference>
<comment type="similarity">
    <text evidence="2">Belongs to the AIM18/AIM46 family.</text>
</comment>
<keyword evidence="4" id="KW-0809">Transit peptide</keyword>
<dbReference type="OrthoDB" id="18193at2759"/>
<accession>A0A1Q2ZV35</accession>
<reference evidence="7 8" key="1">
    <citation type="submission" date="2016-08" db="EMBL/GenBank/DDBJ databases">
        <title>Draft genome sequence of allopolyploid Zygosaccharomyces rouxii.</title>
        <authorList>
            <person name="Watanabe J."/>
            <person name="Uehara K."/>
            <person name="Mogi Y."/>
            <person name="Tsukioka Y."/>
        </authorList>
    </citation>
    <scope>NUCLEOTIDE SEQUENCE [LARGE SCALE GENOMIC DNA]</scope>
    <source>
        <strain evidence="7 8">NBRC 110957</strain>
    </source>
</reference>
<evidence type="ECO:0000256" key="3">
    <source>
        <dbReference type="ARBA" id="ARBA00018755"/>
    </source>
</evidence>
<evidence type="ECO:0000256" key="5">
    <source>
        <dbReference type="ARBA" id="ARBA00023128"/>
    </source>
</evidence>
<organism evidence="7 8">
    <name type="scientific">Zygosaccharomyces rouxii</name>
    <dbReference type="NCBI Taxonomy" id="4956"/>
    <lineage>
        <taxon>Eukaryota</taxon>
        <taxon>Fungi</taxon>
        <taxon>Dikarya</taxon>
        <taxon>Ascomycota</taxon>
        <taxon>Saccharomycotina</taxon>
        <taxon>Saccharomycetes</taxon>
        <taxon>Saccharomycetales</taxon>
        <taxon>Saccharomycetaceae</taxon>
        <taxon>Zygosaccharomyces</taxon>
    </lineage>
</organism>
<keyword evidence="5" id="KW-0496">Mitochondrion</keyword>
<proteinExistence type="inferred from homology"/>
<dbReference type="Pfam" id="PF16035">
    <property type="entry name" value="Chalcone_2"/>
    <property type="match status" value="1"/>
</dbReference>
<protein>
    <recommendedName>
        <fullName evidence="3">Altered inheritance of mitochondria protein 18, mitochondrial</fullName>
    </recommendedName>
</protein>
<sequence length="311" mass="34635">MLNPLLKRSRVSSKSAIRNISLLSTHRAYHPQNVQIPRPFTKGRQTYYGLSLAGLTAAWAINSQLQAADNDANVNDDAENTVMVDKNISPFPVHIGPPKYPFSTDYSLLGYGYRYVTFISFKVYDLGIYIADQDKHLVPEVLSSKFLSTAFVDTDHSKSHKENANVALNDSEKSAVLIGNLLDTGCRMLAKITPVRNTDFNHLKDGLVKTILAHPEAKNNQEILNSGLKELKEAFTKKGKVPKDHDLFLELQANGALQVAYYDRKKDKTFRLGLVNEPLVGKFLFSQYMGGPKPLSPTTQKSVAEHIVAML</sequence>
<evidence type="ECO:0000259" key="6">
    <source>
        <dbReference type="Pfam" id="PF16035"/>
    </source>
</evidence>
<dbReference type="PANTHER" id="PTHR47284">
    <property type="entry name" value="FATTY-ACID-BINDING PROTEIN 2"/>
    <property type="match status" value="1"/>
</dbReference>
<feature type="domain" description="Chalcone isomerase" evidence="6">
    <location>
        <begin position="104"/>
        <end position="304"/>
    </location>
</feature>
<evidence type="ECO:0000256" key="4">
    <source>
        <dbReference type="ARBA" id="ARBA00022946"/>
    </source>
</evidence>
<dbReference type="InterPro" id="IPR036298">
    <property type="entry name" value="Chalcone_isomerase_sf"/>
</dbReference>
<dbReference type="Gene3D" id="3.50.70.10">
    <property type="match status" value="1"/>
</dbReference>
<comment type="subcellular location">
    <subcellularLocation>
        <location evidence="1">Mitochondrion</location>
    </subcellularLocation>
</comment>
<dbReference type="InterPro" id="IPR016088">
    <property type="entry name" value="Chalcone_isomerase_3-sand"/>
</dbReference>
<comment type="caution">
    <text evidence="7">The sequence shown here is derived from an EMBL/GenBank/DDBJ whole genome shotgun (WGS) entry which is preliminary data.</text>
</comment>
<dbReference type="GO" id="GO:0016872">
    <property type="term" value="F:intramolecular lyase activity"/>
    <property type="evidence" value="ECO:0007669"/>
    <property type="project" value="InterPro"/>
</dbReference>
<dbReference type="SUPFAM" id="SSF54626">
    <property type="entry name" value="Chalcone isomerase"/>
    <property type="match status" value="1"/>
</dbReference>
<dbReference type="GO" id="GO:0005739">
    <property type="term" value="C:mitochondrion"/>
    <property type="evidence" value="ECO:0007669"/>
    <property type="project" value="UniProtKB-SubCell"/>
</dbReference>
<dbReference type="eggNOG" id="ENOG502RGD3">
    <property type="taxonomic scope" value="Eukaryota"/>
</dbReference>
<dbReference type="AlphaFoldDB" id="A0A1Q2ZV35"/>
<dbReference type="Proteomes" id="UP000187013">
    <property type="component" value="Unassembled WGS sequence"/>
</dbReference>
<gene>
    <name evidence="7" type="ORF">ZYGR_0H02010</name>
</gene>
<dbReference type="EMBL" id="BDGX01000008">
    <property type="protein sequence ID" value="GAV47360.1"/>
    <property type="molecule type" value="Genomic_DNA"/>
</dbReference>
<evidence type="ECO:0000313" key="7">
    <source>
        <dbReference type="EMBL" id="GAV47360.1"/>
    </source>
</evidence>
<evidence type="ECO:0000313" key="8">
    <source>
        <dbReference type="Proteomes" id="UP000187013"/>
    </source>
</evidence>
<evidence type="ECO:0000256" key="1">
    <source>
        <dbReference type="ARBA" id="ARBA00004173"/>
    </source>
</evidence>
<evidence type="ECO:0000256" key="2">
    <source>
        <dbReference type="ARBA" id="ARBA00009111"/>
    </source>
</evidence>
<name>A0A1Q2ZV35_ZYGRO</name>
<dbReference type="PANTHER" id="PTHR47284:SF3">
    <property type="entry name" value="FATTY-ACID-BINDING PROTEIN 2"/>
    <property type="match status" value="1"/>
</dbReference>